<dbReference type="GO" id="GO:0005811">
    <property type="term" value="C:lipid droplet"/>
    <property type="evidence" value="ECO:0007669"/>
    <property type="project" value="TreeGrafter"/>
</dbReference>
<evidence type="ECO:0000256" key="4">
    <source>
        <dbReference type="RuleBase" id="RU000363"/>
    </source>
</evidence>
<dbReference type="SMART" id="SM00822">
    <property type="entry name" value="PKS_KR"/>
    <property type="match status" value="1"/>
</dbReference>
<evidence type="ECO:0000256" key="1">
    <source>
        <dbReference type="ARBA" id="ARBA00006484"/>
    </source>
</evidence>
<dbReference type="InterPro" id="IPR020904">
    <property type="entry name" value="Sc_DH/Rdtase_CS"/>
</dbReference>
<reference evidence="6 7" key="1">
    <citation type="journal article" date="2011" name="Genome Res.">
        <title>Comparative genomics of citric-acid-producing Aspergillus niger ATCC 1015 versus enzyme-producing CBS 513.88.</title>
        <authorList>
            <person name="Andersen M.R."/>
            <person name="Salazar M.P."/>
            <person name="Schaap P.J."/>
            <person name="van de Vondervoort P.J."/>
            <person name="Culley D."/>
            <person name="Thykaer J."/>
            <person name="Frisvad J.C."/>
            <person name="Nielsen K.F."/>
            <person name="Albang R."/>
            <person name="Albermann K."/>
            <person name="Berka R.M."/>
            <person name="Braus G.H."/>
            <person name="Braus-Stromeyer S.A."/>
            <person name="Corrochano L.M."/>
            <person name="Dai Z."/>
            <person name="van Dijck P.W."/>
            <person name="Hofmann G."/>
            <person name="Lasure L.L."/>
            <person name="Magnuson J.K."/>
            <person name="Menke H."/>
            <person name="Meijer M."/>
            <person name="Meijer S.L."/>
            <person name="Nielsen J.B."/>
            <person name="Nielsen M.L."/>
            <person name="van Ooyen A.J."/>
            <person name="Pel H.J."/>
            <person name="Poulsen L."/>
            <person name="Samson R.A."/>
            <person name="Stam H."/>
            <person name="Tsang A."/>
            <person name="van den Brink J.M."/>
            <person name="Atkins A."/>
            <person name="Aerts A."/>
            <person name="Shapiro H."/>
            <person name="Pangilinan J."/>
            <person name="Salamov A."/>
            <person name="Lou Y."/>
            <person name="Lindquist E."/>
            <person name="Lucas S."/>
            <person name="Grimwood J."/>
            <person name="Grigoriev I.V."/>
            <person name="Kubicek C.P."/>
            <person name="Martinez D."/>
            <person name="van Peij N.N."/>
            <person name="Roubos J.A."/>
            <person name="Nielsen J."/>
            <person name="Baker S.E."/>
        </authorList>
    </citation>
    <scope>NUCLEOTIDE SEQUENCE [LARGE SCALE GENOMIC DNA]</scope>
    <source>
        <strain evidence="7">ATCC 1015 / CBS 113.46 / FGSC A1144 / LSHB Ac4 / NCTC 3858a / NRRL 328 / USDA 3528.7</strain>
    </source>
</reference>
<dbReference type="OrthoDB" id="2102561at2759"/>
<dbReference type="Gene3D" id="3.40.50.720">
    <property type="entry name" value="NAD(P)-binding Rossmann-like Domain"/>
    <property type="match status" value="1"/>
</dbReference>
<dbReference type="GO" id="GO:0019433">
    <property type="term" value="P:triglyceride catabolic process"/>
    <property type="evidence" value="ECO:0007669"/>
    <property type="project" value="TreeGrafter"/>
</dbReference>
<dbReference type="STRING" id="380704.G3XY82"/>
<dbReference type="GO" id="GO:0000140">
    <property type="term" value="F:acylglycerone-phosphate reductase (NADP+) activity"/>
    <property type="evidence" value="ECO:0007669"/>
    <property type="project" value="TreeGrafter"/>
</dbReference>
<comment type="caution">
    <text evidence="6">The sequence shown here is derived from an EMBL/GenBank/DDBJ whole genome shotgun (WGS) entry which is preliminary data.</text>
</comment>
<dbReference type="SUPFAM" id="SSF51735">
    <property type="entry name" value="NAD(P)-binding Rossmann-fold domains"/>
    <property type="match status" value="1"/>
</dbReference>
<dbReference type="PANTHER" id="PTHR44169:SF6">
    <property type="entry name" value="NADPH-DEPENDENT 1-ACYLDIHYDROXYACETONE PHOSPHATE REDUCTASE"/>
    <property type="match status" value="1"/>
</dbReference>
<gene>
    <name evidence="6" type="ORF">ASPNIDRAFT_40610</name>
</gene>
<feature type="domain" description="Ketoreductase" evidence="5">
    <location>
        <begin position="7"/>
        <end position="188"/>
    </location>
</feature>
<dbReference type="Pfam" id="PF00106">
    <property type="entry name" value="adh_short"/>
    <property type="match status" value="1"/>
</dbReference>
<dbReference type="PROSITE" id="PS00061">
    <property type="entry name" value="ADH_SHORT"/>
    <property type="match status" value="1"/>
</dbReference>
<dbReference type="InterPro" id="IPR036291">
    <property type="entry name" value="NAD(P)-bd_dom_sf"/>
</dbReference>
<dbReference type="InterPro" id="IPR002347">
    <property type="entry name" value="SDR_fam"/>
</dbReference>
<dbReference type="PRINTS" id="PR00081">
    <property type="entry name" value="GDHRDH"/>
</dbReference>
<organism evidence="6 7">
    <name type="scientific">Aspergillus niger (strain ATCC 1015 / CBS 113.46 / FGSC A1144 / LSHB Ac4 / NCTC 3858a / NRRL 328 / USDA 3528.7)</name>
    <dbReference type="NCBI Taxonomy" id="380704"/>
    <lineage>
        <taxon>Eukaryota</taxon>
        <taxon>Fungi</taxon>
        <taxon>Dikarya</taxon>
        <taxon>Ascomycota</taxon>
        <taxon>Pezizomycotina</taxon>
        <taxon>Eurotiomycetes</taxon>
        <taxon>Eurotiomycetidae</taxon>
        <taxon>Eurotiales</taxon>
        <taxon>Aspergillaceae</taxon>
        <taxon>Aspergillus</taxon>
        <taxon>Aspergillus subgen. Circumdati</taxon>
    </lineage>
</organism>
<evidence type="ECO:0000313" key="6">
    <source>
        <dbReference type="EMBL" id="EHA24712.1"/>
    </source>
</evidence>
<proteinExistence type="inferred from homology"/>
<dbReference type="EMBL" id="ACJE01000008">
    <property type="protein sequence ID" value="EHA24712.1"/>
    <property type="molecule type" value="Genomic_DNA"/>
</dbReference>
<dbReference type="GO" id="GO:0004806">
    <property type="term" value="F:triacylglycerol lipase activity"/>
    <property type="evidence" value="ECO:0007669"/>
    <property type="project" value="TreeGrafter"/>
</dbReference>
<dbReference type="AlphaFoldDB" id="G3XY82"/>
<dbReference type="PANTHER" id="PTHR44169">
    <property type="entry name" value="NADPH-DEPENDENT 1-ACYLDIHYDROXYACETONE PHOSPHATE REDUCTASE"/>
    <property type="match status" value="1"/>
</dbReference>
<dbReference type="GO" id="GO:0006654">
    <property type="term" value="P:phosphatidic acid biosynthetic process"/>
    <property type="evidence" value="ECO:0007669"/>
    <property type="project" value="TreeGrafter"/>
</dbReference>
<comment type="similarity">
    <text evidence="1 4">Belongs to the short-chain dehydrogenases/reductases (SDR) family.</text>
</comment>
<sequence length="292" mass="30276">MPTSKTKTILITGCSAHGIGAALALTLARQGHFIFATARNTTKISESLSALENVQVLPLDVTDSATIADAVRAVREHGRGLDILVNNAGTGYTMPLLEADLDRAKAVYEANVWGLLRLVQACSDLLVAAEGRIVNMSSVGAVVNTPRIGIYSSSKAAITQLSETLRLELSPLGVSVLCIMAGTITTDFHANEPEVVLLPTSRYAAIGQTISDWATGQAGPQGCSADEFANLIAGDVLGSSSANGGLVWKGPHSAAVKFMARWCPGGLLVSSCLIDSLSPLPGRPGSPTVLVV</sequence>
<evidence type="ECO:0000259" key="5">
    <source>
        <dbReference type="SMART" id="SM00822"/>
    </source>
</evidence>
<accession>G3XY82</accession>
<dbReference type="PRINTS" id="PR00080">
    <property type="entry name" value="SDRFAMILY"/>
</dbReference>
<dbReference type="HOGENOM" id="CLU_010194_2_9_1"/>
<dbReference type="GO" id="GO:0044550">
    <property type="term" value="P:secondary metabolite biosynthetic process"/>
    <property type="evidence" value="ECO:0007669"/>
    <property type="project" value="UniProtKB-ARBA"/>
</dbReference>
<keyword evidence="3" id="KW-0560">Oxidoreductase</keyword>
<dbReference type="CDD" id="cd05374">
    <property type="entry name" value="17beta-HSD-like_SDR_c"/>
    <property type="match status" value="1"/>
</dbReference>
<dbReference type="InterPro" id="IPR057326">
    <property type="entry name" value="KR_dom"/>
</dbReference>
<evidence type="ECO:0000313" key="7">
    <source>
        <dbReference type="Proteomes" id="UP000009038"/>
    </source>
</evidence>
<evidence type="ECO:0000256" key="2">
    <source>
        <dbReference type="ARBA" id="ARBA00022857"/>
    </source>
</evidence>
<keyword evidence="2" id="KW-0521">NADP</keyword>
<name>G3XY82_ASPNA</name>
<dbReference type="Proteomes" id="UP000009038">
    <property type="component" value="Unassembled WGS sequence"/>
</dbReference>
<protein>
    <recommendedName>
        <fullName evidence="5">Ketoreductase domain-containing protein</fullName>
    </recommendedName>
</protein>
<evidence type="ECO:0000256" key="3">
    <source>
        <dbReference type="ARBA" id="ARBA00023002"/>
    </source>
</evidence>
<dbReference type="GO" id="GO:0005783">
    <property type="term" value="C:endoplasmic reticulum"/>
    <property type="evidence" value="ECO:0007669"/>
    <property type="project" value="TreeGrafter"/>
</dbReference>